<keyword evidence="2" id="KW-1185">Reference proteome</keyword>
<name>A0A4U1BU34_9SPHI</name>
<dbReference type="Proteomes" id="UP000310477">
    <property type="component" value="Unassembled WGS sequence"/>
</dbReference>
<accession>A0A4U1BU34</accession>
<dbReference type="OrthoDB" id="9847071at2"/>
<gene>
    <name evidence="1" type="ORF">FA045_18550</name>
</gene>
<sequence>MEGDNEEFQHITEFNRLIKKIQQVKSLRDYCVNNNKEPIEHEKQLQELNQQLEIVSQSLSNFNPSPTTLRRYTNLARQLGILIEKLKFGRYGEKIDRNDGLILENYVYNTILQDIDGVFTNEFIGCSVPYYKYSIESDFDHEPIKALLTELKQEVVSNPRPPINYVELHYIHEQIDERILEVARNEYKANRIRENIFRY</sequence>
<evidence type="ECO:0000313" key="1">
    <source>
        <dbReference type="EMBL" id="TKB96176.1"/>
    </source>
</evidence>
<evidence type="ECO:0000313" key="2">
    <source>
        <dbReference type="Proteomes" id="UP000310477"/>
    </source>
</evidence>
<comment type="caution">
    <text evidence="1">The sequence shown here is derived from an EMBL/GenBank/DDBJ whole genome shotgun (WGS) entry which is preliminary data.</text>
</comment>
<reference evidence="1 2" key="1">
    <citation type="submission" date="2019-04" db="EMBL/GenBank/DDBJ databases">
        <title>Pedobacter sp. AR-2-6 sp. nov., isolated from Arctic soil.</title>
        <authorList>
            <person name="Dahal R.H."/>
            <person name="Kim D.-U."/>
        </authorList>
    </citation>
    <scope>NUCLEOTIDE SEQUENCE [LARGE SCALE GENOMIC DNA]</scope>
    <source>
        <strain evidence="1 2">AR-2-6</strain>
    </source>
</reference>
<dbReference type="AlphaFoldDB" id="A0A4U1BU34"/>
<dbReference type="EMBL" id="SWBO01000021">
    <property type="protein sequence ID" value="TKB96176.1"/>
    <property type="molecule type" value="Genomic_DNA"/>
</dbReference>
<proteinExistence type="predicted"/>
<organism evidence="1 2">
    <name type="scientific">Pedobacter cryotolerans</name>
    <dbReference type="NCBI Taxonomy" id="2571270"/>
    <lineage>
        <taxon>Bacteria</taxon>
        <taxon>Pseudomonadati</taxon>
        <taxon>Bacteroidota</taxon>
        <taxon>Sphingobacteriia</taxon>
        <taxon>Sphingobacteriales</taxon>
        <taxon>Sphingobacteriaceae</taxon>
        <taxon>Pedobacter</taxon>
    </lineage>
</organism>
<protein>
    <submittedName>
        <fullName evidence="1">Uncharacterized protein</fullName>
    </submittedName>
</protein>
<dbReference type="RefSeq" id="WP_136878574.1">
    <property type="nucleotide sequence ID" value="NZ_SWBO01000021.1"/>
</dbReference>